<organism evidence="2">
    <name type="scientific">Hanusia phi</name>
    <dbReference type="NCBI Taxonomy" id="3032"/>
    <lineage>
        <taxon>Eukaryota</taxon>
        <taxon>Cryptophyceae</taxon>
        <taxon>Pyrenomonadales</taxon>
        <taxon>Geminigeraceae</taxon>
        <taxon>Hanusia</taxon>
    </lineage>
</organism>
<evidence type="ECO:0000313" key="2">
    <source>
        <dbReference type="EMBL" id="CAD8484938.1"/>
    </source>
</evidence>
<gene>
    <name evidence="2" type="ORF">HPHI1048_LOCUS10927</name>
</gene>
<feature type="region of interest" description="Disordered" evidence="1">
    <location>
        <begin position="261"/>
        <end position="307"/>
    </location>
</feature>
<feature type="compositionally biased region" description="Low complexity" evidence="1">
    <location>
        <begin position="192"/>
        <end position="203"/>
    </location>
</feature>
<proteinExistence type="predicted"/>
<feature type="compositionally biased region" description="Polar residues" evidence="1">
    <location>
        <begin position="174"/>
        <end position="188"/>
    </location>
</feature>
<accession>A0A7S0HG17</accession>
<dbReference type="AlphaFoldDB" id="A0A7S0HG17"/>
<name>A0A7S0HG17_9CRYP</name>
<feature type="compositionally biased region" description="Polar residues" evidence="1">
    <location>
        <begin position="99"/>
        <end position="115"/>
    </location>
</feature>
<reference evidence="2" key="1">
    <citation type="submission" date="2021-01" db="EMBL/GenBank/DDBJ databases">
        <authorList>
            <person name="Corre E."/>
            <person name="Pelletier E."/>
            <person name="Niang G."/>
            <person name="Scheremetjew M."/>
            <person name="Finn R."/>
            <person name="Kale V."/>
            <person name="Holt S."/>
            <person name="Cochrane G."/>
            <person name="Meng A."/>
            <person name="Brown T."/>
            <person name="Cohen L."/>
        </authorList>
    </citation>
    <scope>NUCLEOTIDE SEQUENCE</scope>
    <source>
        <strain evidence="2">CCMP325</strain>
    </source>
</reference>
<protein>
    <submittedName>
        <fullName evidence="2">Uncharacterized protein</fullName>
    </submittedName>
</protein>
<feature type="compositionally biased region" description="Low complexity" evidence="1">
    <location>
        <begin position="149"/>
        <end position="165"/>
    </location>
</feature>
<feature type="compositionally biased region" description="Polar residues" evidence="1">
    <location>
        <begin position="122"/>
        <end position="136"/>
    </location>
</feature>
<feature type="region of interest" description="Disordered" evidence="1">
    <location>
        <begin position="89"/>
        <end position="231"/>
    </location>
</feature>
<feature type="compositionally biased region" description="Low complexity" evidence="1">
    <location>
        <begin position="210"/>
        <end position="231"/>
    </location>
</feature>
<feature type="region of interest" description="Disordered" evidence="1">
    <location>
        <begin position="44"/>
        <end position="69"/>
    </location>
</feature>
<dbReference type="EMBL" id="HBEO01016032">
    <property type="protein sequence ID" value="CAD8484938.1"/>
    <property type="molecule type" value="Transcribed_RNA"/>
</dbReference>
<feature type="compositionally biased region" description="Gly residues" evidence="1">
    <location>
        <begin position="267"/>
        <end position="301"/>
    </location>
</feature>
<sequence length="307" mass="33980">MFNAFVSCCCLPDCAPSSLEKELNDLAHGDKYWSADVVKADKKDELKGKKSPKAKTTGMKVGTKKGVKAKIKKDPALLKAQQAAKKVRQQRQAQLGPKGSNTRQPLRKNASTTLQGAVAARRNQQTKQRVANTAQARKNKIASNRGLANNQNNTVRRNINQRQQQPFVFRGNNKGYNNFRSNQQTRGGSNARGGMRVIVVNNRGNRRGQQRVQQPTRMQQQVQQQRQRVQQGRNNVINQRRGFQQQQQQQQQQQNFRNNQMYNRGYNRGGARGRGRGGGGRGGARGGRGGGGGGRGGGGGVVRVVRR</sequence>
<evidence type="ECO:0000256" key="1">
    <source>
        <dbReference type="SAM" id="MobiDB-lite"/>
    </source>
</evidence>